<evidence type="ECO:0000313" key="4">
    <source>
        <dbReference type="EMBL" id="SIT90688.1"/>
    </source>
</evidence>
<dbReference type="PANTHER" id="PTHR33795:SF1">
    <property type="entry name" value="INSERTION ELEMENT IS150 PROTEIN INSJ"/>
    <property type="match status" value="1"/>
</dbReference>
<protein>
    <submittedName>
        <fullName evidence="4">Transposase and inactivated derivatives</fullName>
    </submittedName>
</protein>
<dbReference type="PANTHER" id="PTHR33795">
    <property type="entry name" value="INSERTION ELEMENT IS150 PROTEIN INSJ"/>
    <property type="match status" value="1"/>
</dbReference>
<sequence>MAYKGFILEEKLKAVLAYENGESSSAQLAVQYGISLDTVKAWISQYQEFGIPGLEPSAGWKSYPEELKLEAINDYQIAGLSQRQIVIKYGISDRSVFRQWLKKYNGHGEVPKGRKERRVPMTRGRKTTWKERIEIAQQCIAAGKDYQGIAEKYEVSYNQVYQWVKKYETGHVEALRDGRGRKKEREELTNEERLKLEIKRIERENERLRAQNALLKKLEEIERRRL</sequence>
<evidence type="ECO:0000313" key="5">
    <source>
        <dbReference type="Proteomes" id="UP000187550"/>
    </source>
</evidence>
<feature type="coiled-coil region" evidence="2">
    <location>
        <begin position="184"/>
        <end position="221"/>
    </location>
</feature>
<dbReference type="AlphaFoldDB" id="A0A1U7PMD9"/>
<reference evidence="5" key="1">
    <citation type="submission" date="2017-01" db="EMBL/GenBank/DDBJ databases">
        <authorList>
            <person name="Varghese N."/>
            <person name="Submissions S."/>
        </authorList>
    </citation>
    <scope>NUCLEOTIDE SEQUENCE [LARGE SCALE GENOMIC DNA]</scope>
    <source>
        <strain evidence="5">MNA4</strain>
    </source>
</reference>
<organism evidence="4 5">
    <name type="scientific">Edaphobacillus lindanitolerans</name>
    <dbReference type="NCBI Taxonomy" id="550447"/>
    <lineage>
        <taxon>Bacteria</taxon>
        <taxon>Bacillati</taxon>
        <taxon>Bacillota</taxon>
        <taxon>Bacilli</taxon>
        <taxon>Bacillales</taxon>
        <taxon>Bacillaceae</taxon>
        <taxon>Edaphobacillus</taxon>
    </lineage>
</organism>
<dbReference type="RefSeq" id="WP_076759338.1">
    <property type="nucleotide sequence ID" value="NZ_FTPL01000004.1"/>
</dbReference>
<dbReference type="InterPro" id="IPR036388">
    <property type="entry name" value="WH-like_DNA-bd_sf"/>
</dbReference>
<dbReference type="InterPro" id="IPR009057">
    <property type="entry name" value="Homeodomain-like_sf"/>
</dbReference>
<evidence type="ECO:0000256" key="2">
    <source>
        <dbReference type="SAM" id="Coils"/>
    </source>
</evidence>
<dbReference type="SUPFAM" id="SSF48295">
    <property type="entry name" value="TrpR-like"/>
    <property type="match status" value="2"/>
</dbReference>
<name>A0A1U7PMD9_9BACI</name>
<keyword evidence="2" id="KW-0175">Coiled coil</keyword>
<dbReference type="OrthoDB" id="9797531at2"/>
<dbReference type="Proteomes" id="UP000187550">
    <property type="component" value="Unassembled WGS sequence"/>
</dbReference>
<gene>
    <name evidence="4" type="ORF">SAMN05428946_2500</name>
</gene>
<feature type="domain" description="Insertion element IS150 protein InsJ-like helix-turn-helix" evidence="3">
    <location>
        <begin position="10"/>
        <end position="61"/>
    </location>
</feature>
<evidence type="ECO:0000259" key="3">
    <source>
        <dbReference type="Pfam" id="PF13518"/>
    </source>
</evidence>
<dbReference type="GO" id="GO:0043565">
    <property type="term" value="F:sequence-specific DNA binding"/>
    <property type="evidence" value="ECO:0007669"/>
    <property type="project" value="InterPro"/>
</dbReference>
<dbReference type="SUPFAM" id="SSF46689">
    <property type="entry name" value="Homeodomain-like"/>
    <property type="match status" value="1"/>
</dbReference>
<dbReference type="STRING" id="550447.SAMN05428946_2500"/>
<dbReference type="Pfam" id="PF13518">
    <property type="entry name" value="HTH_28"/>
    <property type="match status" value="3"/>
</dbReference>
<dbReference type="Gene3D" id="1.10.10.10">
    <property type="entry name" value="Winged helix-like DNA-binding domain superfamily/Winged helix DNA-binding domain"/>
    <property type="match status" value="2"/>
</dbReference>
<feature type="domain" description="Insertion element IS150 protein InsJ-like helix-turn-helix" evidence="3">
    <location>
        <begin position="68"/>
        <end position="114"/>
    </location>
</feature>
<proteinExistence type="inferred from homology"/>
<dbReference type="InterPro" id="IPR055247">
    <property type="entry name" value="InsJ-like_HTH"/>
</dbReference>
<feature type="domain" description="Insertion element IS150 protein InsJ-like helix-turn-helix" evidence="3">
    <location>
        <begin position="131"/>
        <end position="183"/>
    </location>
</feature>
<dbReference type="EMBL" id="FTPL01000004">
    <property type="protein sequence ID" value="SIT90688.1"/>
    <property type="molecule type" value="Genomic_DNA"/>
</dbReference>
<dbReference type="InterPro" id="IPR010921">
    <property type="entry name" value="Trp_repressor/repl_initiator"/>
</dbReference>
<comment type="similarity">
    <text evidence="1">Belongs to the IS150/IS1296 orfA family.</text>
</comment>
<evidence type="ECO:0000256" key="1">
    <source>
        <dbReference type="ARBA" id="ARBA00038232"/>
    </source>
</evidence>
<accession>A0A1U7PMD9</accession>
<keyword evidence="5" id="KW-1185">Reference proteome</keyword>
<dbReference type="InterPro" id="IPR052057">
    <property type="entry name" value="IS150/IS1296_orfA-like"/>
</dbReference>